<dbReference type="RefSeq" id="WP_069204322.1">
    <property type="nucleotide sequence ID" value="NZ_CP014168.1"/>
</dbReference>
<dbReference type="InterPro" id="IPR003423">
    <property type="entry name" value="OMP_efflux"/>
</dbReference>
<dbReference type="PANTHER" id="PTHR30203:SF20">
    <property type="entry name" value="MULTIDRUG RESISTANCE OUTER MEMBRANE PROTEIN MDTP-RELATED"/>
    <property type="match status" value="1"/>
</dbReference>
<keyword evidence="8 9" id="KW-0449">Lipoprotein</keyword>
<keyword evidence="4 9" id="KW-0812">Transmembrane</keyword>
<dbReference type="NCBIfam" id="TIGR01845">
    <property type="entry name" value="outer_NodT"/>
    <property type="match status" value="1"/>
</dbReference>
<gene>
    <name evidence="10" type="ORF">AWL63_07015</name>
</gene>
<dbReference type="Gene3D" id="2.20.200.10">
    <property type="entry name" value="Outer membrane efflux proteins (OEP)"/>
    <property type="match status" value="1"/>
</dbReference>
<evidence type="ECO:0000256" key="1">
    <source>
        <dbReference type="ARBA" id="ARBA00004370"/>
    </source>
</evidence>
<evidence type="ECO:0000256" key="4">
    <source>
        <dbReference type="ARBA" id="ARBA00022692"/>
    </source>
</evidence>
<proteinExistence type="inferred from homology"/>
<reference evidence="10 11" key="1">
    <citation type="submission" date="2016-01" db="EMBL/GenBank/DDBJ databases">
        <title>Complete genome and mega plasmid sequence of Sphingomonas panacis DCY99 elicits systemic resistance in rice to Xanthomonas oryzae.</title>
        <authorList>
            <person name="Kim Y.J."/>
            <person name="Yang D.C."/>
            <person name="Sing P."/>
        </authorList>
    </citation>
    <scope>NUCLEOTIDE SEQUENCE [LARGE SCALE GENOMIC DNA]</scope>
    <source>
        <strain evidence="10 11">DCY99</strain>
    </source>
</reference>
<dbReference type="Pfam" id="PF02321">
    <property type="entry name" value="OEP"/>
    <property type="match status" value="2"/>
</dbReference>
<organism evidence="10 11">
    <name type="scientific">Sphingomonas panacis</name>
    <dbReference type="NCBI Taxonomy" id="1560345"/>
    <lineage>
        <taxon>Bacteria</taxon>
        <taxon>Pseudomonadati</taxon>
        <taxon>Pseudomonadota</taxon>
        <taxon>Alphaproteobacteria</taxon>
        <taxon>Sphingomonadales</taxon>
        <taxon>Sphingomonadaceae</taxon>
        <taxon>Sphingomonas</taxon>
    </lineage>
</organism>
<evidence type="ECO:0000256" key="2">
    <source>
        <dbReference type="ARBA" id="ARBA00007613"/>
    </source>
</evidence>
<keyword evidence="7 9" id="KW-0564">Palmitate</keyword>
<accession>A0A1B3Z8J8</accession>
<evidence type="ECO:0000313" key="11">
    <source>
        <dbReference type="Proteomes" id="UP000094256"/>
    </source>
</evidence>
<evidence type="ECO:0000256" key="6">
    <source>
        <dbReference type="ARBA" id="ARBA00023136"/>
    </source>
</evidence>
<keyword evidence="3 9" id="KW-1134">Transmembrane beta strand</keyword>
<dbReference type="Proteomes" id="UP000094256">
    <property type="component" value="Chromosome"/>
</dbReference>
<dbReference type="GO" id="GO:0015562">
    <property type="term" value="F:efflux transmembrane transporter activity"/>
    <property type="evidence" value="ECO:0007669"/>
    <property type="project" value="InterPro"/>
</dbReference>
<sequence>MSRPLITRGIAAATALLLAGCASVPRDAPQVAQLKPVALGLSDAAPAVSDRWWDSFGDPQLGRLVELALAGNPNLAGALARVRAAQAAIDVQHAGQLPQITGDAGLQAERFSEHYVIPPPYGGRTYAVPSLAANLSWDLDLFGRQRALVAQARSSERAAELDAAAARLMIATAVAQSYASLVQADRQAEIADRFVTTRQQALGYVQSRIKHKLASEFEARTAETLLAEARQAKVRSLQQHDLAVHALAALVGRGADFYPQIAASTLALDRPPEVPAVLPADLLGRRPDLLAGQARIDAAVSGRAVARADFMPNVNISALASLAALGLGQFFTAGSAQVSGGAAIHLPIFEGGRLRAQYRGAGADLDKAVADYNASVITAVRDSADAITNVRAADADLAQQDKVVAGLRDTVRLDAVRTSTGLGSRLDAVDSGFRLLEAEQGRIDAEANAITQRIKLIAALGGGFDPRVAVAANTKGSGL</sequence>
<keyword evidence="11" id="KW-1185">Reference proteome</keyword>
<dbReference type="EMBL" id="CP014168">
    <property type="protein sequence ID" value="AOH83755.1"/>
    <property type="molecule type" value="Genomic_DNA"/>
</dbReference>
<dbReference type="KEGG" id="span:AWL63_07015"/>
<dbReference type="STRING" id="1560345.AWL63_07015"/>
<name>A0A1B3Z8J8_9SPHN</name>
<dbReference type="Gene3D" id="1.20.1600.10">
    <property type="entry name" value="Outer membrane efflux proteins (OEP)"/>
    <property type="match status" value="1"/>
</dbReference>
<dbReference type="PROSITE" id="PS51257">
    <property type="entry name" value="PROKAR_LIPOPROTEIN"/>
    <property type="match status" value="1"/>
</dbReference>
<evidence type="ECO:0000256" key="7">
    <source>
        <dbReference type="ARBA" id="ARBA00023139"/>
    </source>
</evidence>
<keyword evidence="6 9" id="KW-0472">Membrane</keyword>
<comment type="subcellular location">
    <subcellularLocation>
        <location evidence="9">Cell membrane</location>
        <topology evidence="9">Lipid-anchor</topology>
    </subcellularLocation>
    <subcellularLocation>
        <location evidence="1">Membrane</location>
    </subcellularLocation>
</comment>
<keyword evidence="5" id="KW-0732">Signal</keyword>
<comment type="similarity">
    <text evidence="2 9">Belongs to the outer membrane factor (OMF) (TC 1.B.17) family.</text>
</comment>
<evidence type="ECO:0000256" key="9">
    <source>
        <dbReference type="RuleBase" id="RU362097"/>
    </source>
</evidence>
<protein>
    <submittedName>
        <fullName evidence="10">RND transporter</fullName>
    </submittedName>
</protein>
<dbReference type="OrthoDB" id="9783100at2"/>
<dbReference type="GO" id="GO:0005886">
    <property type="term" value="C:plasma membrane"/>
    <property type="evidence" value="ECO:0007669"/>
    <property type="project" value="UniProtKB-SubCell"/>
</dbReference>
<evidence type="ECO:0000256" key="3">
    <source>
        <dbReference type="ARBA" id="ARBA00022452"/>
    </source>
</evidence>
<evidence type="ECO:0000256" key="5">
    <source>
        <dbReference type="ARBA" id="ARBA00022729"/>
    </source>
</evidence>
<evidence type="ECO:0000313" key="10">
    <source>
        <dbReference type="EMBL" id="AOH83755.1"/>
    </source>
</evidence>
<dbReference type="InterPro" id="IPR010131">
    <property type="entry name" value="MdtP/NodT-like"/>
</dbReference>
<dbReference type="PANTHER" id="PTHR30203">
    <property type="entry name" value="OUTER MEMBRANE CATION EFFLUX PROTEIN"/>
    <property type="match status" value="1"/>
</dbReference>
<dbReference type="AlphaFoldDB" id="A0A1B3Z8J8"/>
<evidence type="ECO:0000256" key="8">
    <source>
        <dbReference type="ARBA" id="ARBA00023288"/>
    </source>
</evidence>
<dbReference type="SUPFAM" id="SSF56954">
    <property type="entry name" value="Outer membrane efflux proteins (OEP)"/>
    <property type="match status" value="1"/>
</dbReference>